<evidence type="ECO:0000256" key="1">
    <source>
        <dbReference type="ARBA" id="ARBA00022553"/>
    </source>
</evidence>
<evidence type="ECO:0000313" key="5">
    <source>
        <dbReference type="EMBL" id="RZS66905.1"/>
    </source>
</evidence>
<evidence type="ECO:0000313" key="6">
    <source>
        <dbReference type="Proteomes" id="UP000293874"/>
    </source>
</evidence>
<dbReference type="InterPro" id="IPR029063">
    <property type="entry name" value="SAM-dependent_MTases_sf"/>
</dbReference>
<sequence length="197" mass="22681">MQENMFDAAYWDDQYLHYKPGWDIGSPSTPLKEYIDQLTDKNTRILIPGCGNGYEAEYLLQQGFQHVTVIDLSPVLTKSFTEKLQSYAGKQLTVITGDFFDHTGQYDLILEQTFFCVFPPQYREKYVQHVQELLAPGGIIAGVLFNREFDSAPPFGGKMESYIPVFQKYLDLMKMEPCYNSIKPRQGAEVFFIARKN</sequence>
<name>A0A4Q7MF80_9BACT</name>
<dbReference type="PROSITE" id="PS51585">
    <property type="entry name" value="SAM_MT_TPMT"/>
    <property type="match status" value="1"/>
</dbReference>
<dbReference type="GO" id="GO:0032259">
    <property type="term" value="P:methylation"/>
    <property type="evidence" value="ECO:0007669"/>
    <property type="project" value="UniProtKB-KW"/>
</dbReference>
<evidence type="ECO:0000256" key="2">
    <source>
        <dbReference type="ARBA" id="ARBA00022603"/>
    </source>
</evidence>
<dbReference type="Gene3D" id="3.40.50.150">
    <property type="entry name" value="Vaccinia Virus protein VP39"/>
    <property type="match status" value="1"/>
</dbReference>
<dbReference type="Proteomes" id="UP000293874">
    <property type="component" value="Unassembled WGS sequence"/>
</dbReference>
<organism evidence="5 6">
    <name type="scientific">Pseudobacter ginsenosidimutans</name>
    <dbReference type="NCBI Taxonomy" id="661488"/>
    <lineage>
        <taxon>Bacteria</taxon>
        <taxon>Pseudomonadati</taxon>
        <taxon>Bacteroidota</taxon>
        <taxon>Chitinophagia</taxon>
        <taxon>Chitinophagales</taxon>
        <taxon>Chitinophagaceae</taxon>
        <taxon>Pseudobacter</taxon>
    </lineage>
</organism>
<dbReference type="CDD" id="cd02440">
    <property type="entry name" value="AdoMet_MTases"/>
    <property type="match status" value="1"/>
</dbReference>
<keyword evidence="6" id="KW-1185">Reference proteome</keyword>
<dbReference type="SUPFAM" id="SSF53335">
    <property type="entry name" value="S-adenosyl-L-methionine-dependent methyltransferases"/>
    <property type="match status" value="1"/>
</dbReference>
<keyword evidence="1" id="KW-0597">Phosphoprotein</keyword>
<keyword evidence="3 5" id="KW-0808">Transferase</keyword>
<dbReference type="Pfam" id="PF05724">
    <property type="entry name" value="TPMT"/>
    <property type="match status" value="1"/>
</dbReference>
<dbReference type="RefSeq" id="WP_207234336.1">
    <property type="nucleotide sequence ID" value="NZ_CP042431.1"/>
</dbReference>
<dbReference type="GO" id="GO:0008757">
    <property type="term" value="F:S-adenosylmethionine-dependent methyltransferase activity"/>
    <property type="evidence" value="ECO:0007669"/>
    <property type="project" value="InterPro"/>
</dbReference>
<keyword evidence="4" id="KW-0949">S-adenosyl-L-methionine</keyword>
<protein>
    <submittedName>
        <fullName evidence="5">SAM-dependent methyltransferase</fullName>
    </submittedName>
</protein>
<dbReference type="PANTHER" id="PTHR32183:SF6">
    <property type="entry name" value="CYSTEINE SULFINATE DESULFINASE_CYSTEINE DESULFURASE AND RELATED ENZYMES"/>
    <property type="match status" value="1"/>
</dbReference>
<reference evidence="5 6" key="1">
    <citation type="submission" date="2019-02" db="EMBL/GenBank/DDBJ databases">
        <title>Genomic Encyclopedia of Type Strains, Phase IV (KMG-IV): sequencing the most valuable type-strain genomes for metagenomic binning, comparative biology and taxonomic classification.</title>
        <authorList>
            <person name="Goeker M."/>
        </authorList>
    </citation>
    <scope>NUCLEOTIDE SEQUENCE [LARGE SCALE GENOMIC DNA]</scope>
    <source>
        <strain evidence="5 6">DSM 18116</strain>
    </source>
</reference>
<dbReference type="PANTHER" id="PTHR32183">
    <property type="match status" value="1"/>
</dbReference>
<dbReference type="AlphaFoldDB" id="A0A4Q7MF80"/>
<evidence type="ECO:0000256" key="3">
    <source>
        <dbReference type="ARBA" id="ARBA00022679"/>
    </source>
</evidence>
<dbReference type="InterPro" id="IPR008854">
    <property type="entry name" value="TPMT"/>
</dbReference>
<accession>A0A4Q7MF80</accession>
<keyword evidence="2 5" id="KW-0489">Methyltransferase</keyword>
<dbReference type="EMBL" id="SGXA01000004">
    <property type="protein sequence ID" value="RZS66905.1"/>
    <property type="molecule type" value="Genomic_DNA"/>
</dbReference>
<gene>
    <name evidence="5" type="ORF">EV199_5289</name>
</gene>
<proteinExistence type="predicted"/>
<evidence type="ECO:0000256" key="4">
    <source>
        <dbReference type="ARBA" id="ARBA00022691"/>
    </source>
</evidence>
<comment type="caution">
    <text evidence="5">The sequence shown here is derived from an EMBL/GenBank/DDBJ whole genome shotgun (WGS) entry which is preliminary data.</text>
</comment>